<dbReference type="HAMAP" id="MF_00563">
    <property type="entry name" value="AdoHcyase"/>
    <property type="match status" value="1"/>
</dbReference>
<dbReference type="SUPFAM" id="SSF51735">
    <property type="entry name" value="NAD(P)-binding Rossmann-fold domains"/>
    <property type="match status" value="1"/>
</dbReference>
<dbReference type="PANTHER" id="PTHR23420:SF0">
    <property type="entry name" value="ADENOSYLHOMOCYSTEINASE"/>
    <property type="match status" value="1"/>
</dbReference>
<evidence type="ECO:0000256" key="5">
    <source>
        <dbReference type="HAMAP-Rule" id="MF_00563"/>
    </source>
</evidence>
<evidence type="ECO:0000313" key="12">
    <source>
        <dbReference type="Proteomes" id="UP000244338"/>
    </source>
</evidence>
<feature type="region of interest" description="Disordered" evidence="9">
    <location>
        <begin position="1"/>
        <end position="41"/>
    </location>
</feature>
<dbReference type="Pfam" id="PF00670">
    <property type="entry name" value="AdoHcyase_NAD"/>
    <property type="match status" value="1"/>
</dbReference>
<dbReference type="Pfam" id="PF05221">
    <property type="entry name" value="AdoHcyase"/>
    <property type="match status" value="2"/>
</dbReference>
<proteinExistence type="inferred from homology"/>
<feature type="compositionally biased region" description="Basic and acidic residues" evidence="9">
    <location>
        <begin position="7"/>
        <end position="30"/>
    </location>
</feature>
<accession>A0A2R6XXH9</accession>
<dbReference type="GO" id="GO:0004013">
    <property type="term" value="F:adenosylhomocysteinase activity"/>
    <property type="evidence" value="ECO:0007669"/>
    <property type="project" value="UniProtKB-UniRule"/>
</dbReference>
<sequence>MPRNIKLKNEQDEAERVEKTVHEEDDRRAVSDLAAPDQAPSGQKKIAWARAHMPVLRQIEEQFLSLKPFQGERITIALHLEAKTAYLAQVLRSGGADVAITGSNPLSTQDDVAAALAQNGVTVYARYGMDQAVYTSFLDRLIDLRPTLLIDDGGDLVSRLIERDEPWARTIIGGAEETTTGVTRLKALAREGRLPFPMVAVNDAKMKHLFDNRYGTGQSVFDGIMRTTNVSIAGKTVVVAGYGWCGRGVAERARGLGARVIVTEVDPVKALEAYMDGHQVMTMDQAAEEGDIFITVSGNIGVIGSRHFPRLKDGAMLANAGHFDVEIDLVALRSMALDWQEVRPNVEAVMLEGGKIVYVLASGRLINLAAADGHPAEVMDMTFALQALTLSDLIKRARAGCRLSPGVHAVPDAIDQEVARLKLKAFGLTIDALSTAQETYLESWQIGSPNITEEHK</sequence>
<dbReference type="InterPro" id="IPR036291">
    <property type="entry name" value="NAD(P)-bd_dom_sf"/>
</dbReference>
<feature type="binding site" evidence="5 6">
    <location>
        <begin position="320"/>
        <end position="322"/>
    </location>
    <ligand>
        <name>NAD(+)</name>
        <dbReference type="ChEBI" id="CHEBI:57540"/>
    </ligand>
</feature>
<evidence type="ECO:0000256" key="7">
    <source>
        <dbReference type="RuleBase" id="RU000548"/>
    </source>
</evidence>
<reference evidence="12" key="1">
    <citation type="journal article" date="2018" name="Sci. Rep.">
        <title>Lignite coal burning seam in the remote Altai Mountains harbors a hydrogen-driven thermophilic microbial community.</title>
        <authorList>
            <person name="Kadnikov V.V."/>
            <person name="Mardanov A.V."/>
            <person name="Ivasenko D.A."/>
            <person name="Antsiferov D.V."/>
            <person name="Beletsky A.V."/>
            <person name="Karnachuk O.V."/>
            <person name="Ravin N.V."/>
        </authorList>
    </citation>
    <scope>NUCLEOTIDE SEQUENCE [LARGE SCALE GENOMIC DNA]</scope>
</reference>
<dbReference type="InterPro" id="IPR042172">
    <property type="entry name" value="Adenosylhomocyst_ase-like_sf"/>
</dbReference>
<feature type="domain" description="S-adenosyl-L-homocysteine hydrolase NAD binding" evidence="10">
    <location>
        <begin position="212"/>
        <end position="373"/>
    </location>
</feature>
<comment type="caution">
    <text evidence="5">Lacks conserved residue(s) required for the propagation of feature annotation.</text>
</comment>
<dbReference type="GO" id="GO:0005829">
    <property type="term" value="C:cytosol"/>
    <property type="evidence" value="ECO:0007669"/>
    <property type="project" value="TreeGrafter"/>
</dbReference>
<dbReference type="InterPro" id="IPR000043">
    <property type="entry name" value="Adenosylhomocysteinase-like"/>
</dbReference>
<dbReference type="PROSITE" id="PS00738">
    <property type="entry name" value="ADOHCYASE_1"/>
    <property type="match status" value="1"/>
</dbReference>
<evidence type="ECO:0000256" key="8">
    <source>
        <dbReference type="RuleBase" id="RU004166"/>
    </source>
</evidence>
<feature type="binding site" evidence="5">
    <location>
        <position position="299"/>
    </location>
    <ligand>
        <name>NAD(+)</name>
        <dbReference type="ChEBI" id="CHEBI:57540"/>
    </ligand>
</feature>
<dbReference type="AlphaFoldDB" id="A0A2R6XXH9"/>
<evidence type="ECO:0000256" key="6">
    <source>
        <dbReference type="PIRSR" id="PIRSR001109-2"/>
    </source>
</evidence>
<feature type="binding site" evidence="6">
    <location>
        <position position="374"/>
    </location>
    <ligand>
        <name>NAD(+)</name>
        <dbReference type="ChEBI" id="CHEBI:57540"/>
    </ligand>
</feature>
<keyword evidence="2 5" id="KW-0554">One-carbon metabolism</keyword>
<gene>
    <name evidence="5" type="primary">ahcY</name>
    <name evidence="11" type="ORF">BSOLF_0119</name>
</gene>
<feature type="binding site" evidence="5">
    <location>
        <begin position="241"/>
        <end position="246"/>
    </location>
    <ligand>
        <name>NAD(+)</name>
        <dbReference type="ChEBI" id="CHEBI:57540"/>
    </ligand>
</feature>
<dbReference type="SMART" id="SM00997">
    <property type="entry name" value="AdoHcyase_NAD"/>
    <property type="match status" value="1"/>
</dbReference>
<dbReference type="NCBIfam" id="TIGR00936">
    <property type="entry name" value="ahcY"/>
    <property type="match status" value="1"/>
</dbReference>
<dbReference type="Gene3D" id="3.40.50.1480">
    <property type="entry name" value="Adenosylhomocysteinase-like"/>
    <property type="match status" value="1"/>
</dbReference>
<dbReference type="GO" id="GO:0071269">
    <property type="term" value="P:L-homocysteine biosynthetic process"/>
    <property type="evidence" value="ECO:0007669"/>
    <property type="project" value="UniProtKB-UniRule"/>
</dbReference>
<feature type="binding site" evidence="5">
    <location>
        <position position="212"/>
    </location>
    <ligand>
        <name>NAD(+)</name>
        <dbReference type="ChEBI" id="CHEBI:57540"/>
    </ligand>
</feature>
<evidence type="ECO:0000256" key="4">
    <source>
        <dbReference type="ARBA" id="ARBA00023027"/>
    </source>
</evidence>
<comment type="pathway">
    <text evidence="5 7">Amino-acid biosynthesis; L-homocysteine biosynthesis; L-homocysteine from S-adenosyl-L-homocysteine: step 1/1.</text>
</comment>
<evidence type="ECO:0000256" key="3">
    <source>
        <dbReference type="ARBA" id="ARBA00022801"/>
    </source>
</evidence>
<dbReference type="Gene3D" id="3.40.50.720">
    <property type="entry name" value="NAD(P)-binding Rossmann-like Domain"/>
    <property type="match status" value="1"/>
</dbReference>
<dbReference type="SUPFAM" id="SSF52283">
    <property type="entry name" value="Formate/glycerate dehydrogenase catalytic domain-like"/>
    <property type="match status" value="1"/>
</dbReference>
<evidence type="ECO:0000256" key="1">
    <source>
        <dbReference type="ARBA" id="ARBA00007122"/>
    </source>
</evidence>
<protein>
    <recommendedName>
        <fullName evidence="5">Adenosylhomocysteinase</fullName>
        <ecNumber evidence="5">3.13.2.1</ecNumber>
    </recommendedName>
    <alternativeName>
        <fullName evidence="5">S-adenosyl-L-homocysteine hydrolase</fullName>
        <shortName evidence="5">AdoHcyase</shortName>
    </alternativeName>
</protein>
<dbReference type="EC" id="3.13.2.1" evidence="5"/>
<evidence type="ECO:0000313" key="11">
    <source>
        <dbReference type="EMBL" id="PTQ55131.1"/>
    </source>
</evidence>
<feature type="binding site" evidence="5">
    <location>
        <position position="207"/>
    </location>
    <ligand>
        <name>substrate</name>
    </ligand>
</feature>
<feature type="binding site" evidence="5">
    <location>
        <position position="152"/>
    </location>
    <ligand>
        <name>substrate</name>
    </ligand>
</feature>
<evidence type="ECO:0000259" key="10">
    <source>
        <dbReference type="SMART" id="SM00997"/>
    </source>
</evidence>
<feature type="binding site" evidence="6">
    <location>
        <begin position="243"/>
        <end position="248"/>
    </location>
    <ligand>
        <name>NAD(+)</name>
        <dbReference type="ChEBI" id="CHEBI:57540"/>
    </ligand>
</feature>
<feature type="binding site" evidence="5 6">
    <location>
        <position position="264"/>
    </location>
    <ligand>
        <name>NAD(+)</name>
        <dbReference type="ChEBI" id="CHEBI:57540"/>
    </ligand>
</feature>
<comment type="caution">
    <text evidence="11">The sequence shown here is derived from an EMBL/GenBank/DDBJ whole genome shotgun (WGS) entry which is preliminary data.</text>
</comment>
<dbReference type="InterPro" id="IPR020082">
    <property type="entry name" value="S-Ado-L-homoCys_hydrolase_CS"/>
</dbReference>
<comment type="cofactor">
    <cofactor evidence="5 6 7">
        <name>NAD(+)</name>
        <dbReference type="ChEBI" id="CHEBI:57540"/>
    </cofactor>
    <text evidence="5 6 7">Binds 1 NAD(+) per subunit.</text>
</comment>
<dbReference type="NCBIfam" id="NF004005">
    <property type="entry name" value="PRK05476.2-3"/>
    <property type="match status" value="1"/>
</dbReference>
<keyword evidence="4 5" id="KW-0520">NAD</keyword>
<dbReference type="EMBL" id="PEBX01000185">
    <property type="protein sequence ID" value="PTQ55131.1"/>
    <property type="molecule type" value="Genomic_DNA"/>
</dbReference>
<dbReference type="Proteomes" id="UP000244338">
    <property type="component" value="Unassembled WGS sequence"/>
</dbReference>
<dbReference type="CDD" id="cd00401">
    <property type="entry name" value="SAHH"/>
    <property type="match status" value="1"/>
</dbReference>
<keyword evidence="5" id="KW-0963">Cytoplasm</keyword>
<feature type="binding site" evidence="5">
    <location>
        <position position="177"/>
    </location>
    <ligand>
        <name>substrate</name>
    </ligand>
</feature>
<comment type="subcellular location">
    <subcellularLocation>
        <location evidence="5">Cytoplasm</location>
    </subcellularLocation>
</comment>
<dbReference type="PROSITE" id="PS00739">
    <property type="entry name" value="ADOHCYASE_2"/>
    <property type="match status" value="1"/>
</dbReference>
<comment type="function">
    <text evidence="5">May play a key role in the regulation of the intracellular concentration of adenosylhomocysteine.</text>
</comment>
<feature type="binding site" evidence="5 6">
    <location>
        <begin position="178"/>
        <end position="180"/>
    </location>
    <ligand>
        <name>NAD(+)</name>
        <dbReference type="ChEBI" id="CHEBI:57540"/>
    </ligand>
</feature>
<evidence type="ECO:0000256" key="2">
    <source>
        <dbReference type="ARBA" id="ARBA00022563"/>
    </source>
</evidence>
<feature type="binding site" evidence="5 6">
    <location>
        <position position="367"/>
    </location>
    <ligand>
        <name>NAD(+)</name>
        <dbReference type="ChEBI" id="CHEBI:57540"/>
    </ligand>
</feature>
<comment type="similarity">
    <text evidence="1 5 8">Belongs to the adenosylhomocysteinase family.</text>
</comment>
<evidence type="ECO:0000256" key="9">
    <source>
        <dbReference type="SAM" id="MobiDB-lite"/>
    </source>
</evidence>
<organism evidence="11 12">
    <name type="scientific">Candidatus Carbonibacillus altaicus</name>
    <dbReference type="NCBI Taxonomy" id="2163959"/>
    <lineage>
        <taxon>Bacteria</taxon>
        <taxon>Bacillati</taxon>
        <taxon>Bacillota</taxon>
        <taxon>Bacilli</taxon>
        <taxon>Bacillales</taxon>
        <taxon>Candidatus Carbonibacillus</taxon>
    </lineage>
</organism>
<name>A0A2R6XXH9_9BACL</name>
<dbReference type="InterPro" id="IPR015878">
    <property type="entry name" value="Ado_hCys_hydrolase_NAD-bd"/>
</dbReference>
<dbReference type="UniPathway" id="UPA00314">
    <property type="reaction ID" value="UER00076"/>
</dbReference>
<comment type="catalytic activity">
    <reaction evidence="5 7">
        <text>S-adenosyl-L-homocysteine + H2O = L-homocysteine + adenosine</text>
        <dbReference type="Rhea" id="RHEA:21708"/>
        <dbReference type="ChEBI" id="CHEBI:15377"/>
        <dbReference type="ChEBI" id="CHEBI:16335"/>
        <dbReference type="ChEBI" id="CHEBI:57856"/>
        <dbReference type="ChEBI" id="CHEBI:58199"/>
        <dbReference type="EC" id="3.13.2.1"/>
    </reaction>
</comment>
<keyword evidence="3 5" id="KW-0378">Hydrolase</keyword>
<feature type="binding site" evidence="5">
    <location>
        <position position="211"/>
    </location>
    <ligand>
        <name>substrate</name>
    </ligand>
</feature>
<dbReference type="GO" id="GO:0033353">
    <property type="term" value="P:S-adenosylmethionine cycle"/>
    <property type="evidence" value="ECO:0007669"/>
    <property type="project" value="TreeGrafter"/>
</dbReference>
<dbReference type="PIRSF" id="PIRSF001109">
    <property type="entry name" value="Ad_hcy_hydrolase"/>
    <property type="match status" value="1"/>
</dbReference>
<dbReference type="PANTHER" id="PTHR23420">
    <property type="entry name" value="ADENOSYLHOMOCYSTEINASE"/>
    <property type="match status" value="1"/>
</dbReference>
<dbReference type="SMART" id="SM00996">
    <property type="entry name" value="AdoHcyase"/>
    <property type="match status" value="1"/>
</dbReference>
<dbReference type="GO" id="GO:0006730">
    <property type="term" value="P:one-carbon metabolic process"/>
    <property type="evidence" value="ECO:0007669"/>
    <property type="project" value="UniProtKB-UniRule"/>
</dbReference>
<dbReference type="FunFam" id="3.40.50.720:FF:000004">
    <property type="entry name" value="Adenosylhomocysteinase"/>
    <property type="match status" value="1"/>
</dbReference>